<keyword evidence="3" id="KW-0106">Calcium</keyword>
<dbReference type="GO" id="GO:0016853">
    <property type="term" value="F:isomerase activity"/>
    <property type="evidence" value="ECO:0007669"/>
    <property type="project" value="InterPro"/>
</dbReference>
<dbReference type="GO" id="GO:0005975">
    <property type="term" value="P:carbohydrate metabolic process"/>
    <property type="evidence" value="ECO:0007669"/>
    <property type="project" value="InterPro"/>
</dbReference>
<sequence>MDITIKNSQLTATIKSLGAELCSLKDKSEREYIWEGDPKFWGKHSPILFPIVGALAHDSYTLDNKIYHMSRHGFAREMMFEIKEHKEDQVILSLQSSEETFKLYPFEFELQISYTVNNNSLSIEYKVINNSKVDLPFSIGAHPAFALPSAFESYCVKFEKQELLKYFLLKDNLISDETENLELENKELRLNYDLFKNDALVFKTMQSKSLTILENEVPFLKVDFNDFPSLGLWTKLDAPFLCIEPWFGYSDTKECNGNLYEKEGIIVLKNDAVFHAQFTIEILK</sequence>
<dbReference type="InterPro" id="IPR014718">
    <property type="entry name" value="GH-type_carb-bd"/>
</dbReference>
<proteinExistence type="predicted"/>
<dbReference type="EMBL" id="REFH01000009">
    <property type="protein sequence ID" value="RMA75966.1"/>
    <property type="molecule type" value="Genomic_DNA"/>
</dbReference>
<evidence type="ECO:0000313" key="5">
    <source>
        <dbReference type="Proteomes" id="UP000280368"/>
    </source>
</evidence>
<dbReference type="CDD" id="cd09024">
    <property type="entry name" value="Aldose_epim_lacX"/>
    <property type="match status" value="1"/>
</dbReference>
<reference evidence="4 5" key="1">
    <citation type="submission" date="2018-10" db="EMBL/GenBank/DDBJ databases">
        <title>Genomic Encyclopedia of Archaeal and Bacterial Type Strains, Phase II (KMG-II): from individual species to whole genera.</title>
        <authorList>
            <person name="Goeker M."/>
        </authorList>
    </citation>
    <scope>NUCLEOTIDE SEQUENCE [LARGE SCALE GENOMIC DNA]</scope>
    <source>
        <strain evidence="4 5">DSM 19727</strain>
    </source>
</reference>
<comment type="subunit">
    <text evidence="2">Monomer.</text>
</comment>
<dbReference type="AlphaFoldDB" id="A0A3L9ZU86"/>
<dbReference type="PANTHER" id="PTHR11122:SF13">
    <property type="entry name" value="GLUCOSE-6-PHOSPHATE 1-EPIMERASE"/>
    <property type="match status" value="1"/>
</dbReference>
<keyword evidence="5" id="KW-1185">Reference proteome</keyword>
<dbReference type="PANTHER" id="PTHR11122">
    <property type="entry name" value="APOSPORY-ASSOCIATED PROTEIN C-RELATED"/>
    <property type="match status" value="1"/>
</dbReference>
<comment type="cofactor">
    <cofactor evidence="1">
        <name>Ca(2+)</name>
        <dbReference type="ChEBI" id="CHEBI:29108"/>
    </cofactor>
</comment>
<dbReference type="GO" id="GO:0030246">
    <property type="term" value="F:carbohydrate binding"/>
    <property type="evidence" value="ECO:0007669"/>
    <property type="project" value="InterPro"/>
</dbReference>
<dbReference type="InterPro" id="IPR011013">
    <property type="entry name" value="Gal_mutarotase_sf_dom"/>
</dbReference>
<evidence type="ECO:0000313" key="4">
    <source>
        <dbReference type="EMBL" id="RMA75966.1"/>
    </source>
</evidence>
<accession>A0A3L9ZU86</accession>
<dbReference type="InterPro" id="IPR008183">
    <property type="entry name" value="Aldose_1/G6P_1-epimerase"/>
</dbReference>
<protein>
    <submittedName>
        <fullName evidence="4">Galactose mutarotase-like enzyme</fullName>
    </submittedName>
</protein>
<evidence type="ECO:0000256" key="2">
    <source>
        <dbReference type="ARBA" id="ARBA00011245"/>
    </source>
</evidence>
<dbReference type="RefSeq" id="WP_121925340.1">
    <property type="nucleotide sequence ID" value="NZ_CBCSGA010000003.1"/>
</dbReference>
<evidence type="ECO:0000256" key="1">
    <source>
        <dbReference type="ARBA" id="ARBA00001913"/>
    </source>
</evidence>
<dbReference type="InterPro" id="IPR037481">
    <property type="entry name" value="LacX"/>
</dbReference>
<dbReference type="Proteomes" id="UP000280368">
    <property type="component" value="Unassembled WGS sequence"/>
</dbReference>
<gene>
    <name evidence="4" type="ORF">BC961_1676</name>
</gene>
<dbReference type="SUPFAM" id="SSF74650">
    <property type="entry name" value="Galactose mutarotase-like"/>
    <property type="match status" value="1"/>
</dbReference>
<evidence type="ECO:0000256" key="3">
    <source>
        <dbReference type="ARBA" id="ARBA00022837"/>
    </source>
</evidence>
<dbReference type="Pfam" id="PF01263">
    <property type="entry name" value="Aldose_epim"/>
    <property type="match status" value="1"/>
</dbReference>
<comment type="caution">
    <text evidence="4">The sequence shown here is derived from an EMBL/GenBank/DDBJ whole genome shotgun (WGS) entry which is preliminary data.</text>
</comment>
<name>A0A3L9ZU86_9FLAO</name>
<organism evidence="4 5">
    <name type="scientific">Flavobacterium weaverense</name>
    <dbReference type="NCBI Taxonomy" id="271156"/>
    <lineage>
        <taxon>Bacteria</taxon>
        <taxon>Pseudomonadati</taxon>
        <taxon>Bacteroidota</taxon>
        <taxon>Flavobacteriia</taxon>
        <taxon>Flavobacteriales</taxon>
        <taxon>Flavobacteriaceae</taxon>
        <taxon>Flavobacterium</taxon>
    </lineage>
</organism>
<dbReference type="Gene3D" id="2.70.98.10">
    <property type="match status" value="1"/>
</dbReference>
<dbReference type="OrthoDB" id="9795355at2"/>